<accession>A0AAW4NPP3</accession>
<evidence type="ECO:0000256" key="3">
    <source>
        <dbReference type="ARBA" id="ARBA00022723"/>
    </source>
</evidence>
<dbReference type="GO" id="GO:0046872">
    <property type="term" value="F:metal ion binding"/>
    <property type="evidence" value="ECO:0007669"/>
    <property type="project" value="UniProtKB-KW"/>
</dbReference>
<evidence type="ECO:0000313" key="7">
    <source>
        <dbReference type="Proteomes" id="UP001196873"/>
    </source>
</evidence>
<comment type="caution">
    <text evidence="6">The sequence shown here is derived from an EMBL/GenBank/DDBJ whole genome shotgun (WGS) entry which is preliminary data.</text>
</comment>
<keyword evidence="3" id="KW-0479">Metal-binding</keyword>
<dbReference type="RefSeq" id="WP_219427513.1">
    <property type="nucleotide sequence ID" value="NZ_JAHXRD010000005.1"/>
</dbReference>
<dbReference type="Proteomes" id="UP001196873">
    <property type="component" value="Unassembled WGS sequence"/>
</dbReference>
<proteinExistence type="predicted"/>
<organism evidence="6 7">
    <name type="scientific">Segatella salivae</name>
    <dbReference type="NCBI Taxonomy" id="228604"/>
    <lineage>
        <taxon>Bacteria</taxon>
        <taxon>Pseudomonadati</taxon>
        <taxon>Bacteroidota</taxon>
        <taxon>Bacteroidia</taxon>
        <taxon>Bacteroidales</taxon>
        <taxon>Prevotellaceae</taxon>
        <taxon>Segatella</taxon>
    </lineage>
</organism>
<sequence length="179" mass="20710">MKSIYPFEQWPLDLLVDYVLKVHHRGIREQGPVILNKLIEVAEAHREDNPNLLKVTDHFRNSLYDLETHCTKEERVLYPYILEMYSAYSIGQKIELFHCGSIQGPISVMMADHGDETERHNRIAALTNNYTAPENADEDYVEAMNLLKQFRQALDEHIAMENEVVFPMAMKLEGLSAGY</sequence>
<keyword evidence="4" id="KW-0408">Iron</keyword>
<dbReference type="Pfam" id="PF01814">
    <property type="entry name" value="Hemerythrin"/>
    <property type="match status" value="1"/>
</dbReference>
<evidence type="ECO:0000256" key="1">
    <source>
        <dbReference type="ARBA" id="ARBA00004496"/>
    </source>
</evidence>
<dbReference type="PANTHER" id="PTHR36438:SF1">
    <property type="entry name" value="IRON-SULFUR CLUSTER REPAIR PROTEIN YTFE"/>
    <property type="match status" value="1"/>
</dbReference>
<comment type="subcellular location">
    <subcellularLocation>
        <location evidence="1">Cytoplasm</location>
    </subcellularLocation>
</comment>
<dbReference type="AlphaFoldDB" id="A0AAW4NPP3"/>
<name>A0AAW4NPP3_9BACT</name>
<dbReference type="InterPro" id="IPR019903">
    <property type="entry name" value="RIC_family"/>
</dbReference>
<keyword evidence="2" id="KW-0963">Cytoplasm</keyword>
<protein>
    <submittedName>
        <fullName evidence="6">Hemerythrin domain-containing protein</fullName>
    </submittedName>
</protein>
<dbReference type="GO" id="GO:0005737">
    <property type="term" value="C:cytoplasm"/>
    <property type="evidence" value="ECO:0007669"/>
    <property type="project" value="UniProtKB-SubCell"/>
</dbReference>
<gene>
    <name evidence="6" type="ORF">KZY68_09385</name>
</gene>
<dbReference type="PANTHER" id="PTHR36438">
    <property type="entry name" value="IRON-SULFUR CLUSTER REPAIR PROTEIN YTFE"/>
    <property type="match status" value="1"/>
</dbReference>
<evidence type="ECO:0000313" key="6">
    <source>
        <dbReference type="EMBL" id="MBW4866214.1"/>
    </source>
</evidence>
<evidence type="ECO:0000256" key="4">
    <source>
        <dbReference type="ARBA" id="ARBA00023004"/>
    </source>
</evidence>
<evidence type="ECO:0000256" key="2">
    <source>
        <dbReference type="ARBA" id="ARBA00022490"/>
    </source>
</evidence>
<evidence type="ECO:0000259" key="5">
    <source>
        <dbReference type="Pfam" id="PF01814"/>
    </source>
</evidence>
<dbReference type="InterPro" id="IPR012312">
    <property type="entry name" value="Hemerythrin-like"/>
</dbReference>
<feature type="domain" description="Hemerythrin-like" evidence="5">
    <location>
        <begin position="18"/>
        <end position="169"/>
    </location>
</feature>
<reference evidence="6" key="1">
    <citation type="submission" date="2021-07" db="EMBL/GenBank/DDBJ databases">
        <title>Genomic diversity and antimicrobial resistance of Prevotella spp. isolated from chronic lung disease airways.</title>
        <authorList>
            <person name="Webb K.A."/>
            <person name="Olagoke O.S."/>
            <person name="Baird T."/>
            <person name="Neill J."/>
            <person name="Pham A."/>
            <person name="Wells T.J."/>
            <person name="Ramsay K.A."/>
            <person name="Bell S.C."/>
            <person name="Sarovich D.S."/>
            <person name="Price E.P."/>
        </authorList>
    </citation>
    <scope>NUCLEOTIDE SEQUENCE</scope>
    <source>
        <strain evidence="6">SCHI0047.S.3</strain>
    </source>
</reference>
<dbReference type="EMBL" id="JAHXRF010000013">
    <property type="protein sequence ID" value="MBW4866214.1"/>
    <property type="molecule type" value="Genomic_DNA"/>
</dbReference>